<dbReference type="OrthoDB" id="5357973at2"/>
<dbReference type="Proteomes" id="UP001318120">
    <property type="component" value="Chromosome"/>
</dbReference>
<organism evidence="2 4">
    <name type="scientific">Campylobacter vicugnae</name>
    <dbReference type="NCBI Taxonomy" id="1660076"/>
    <lineage>
        <taxon>Bacteria</taxon>
        <taxon>Pseudomonadati</taxon>
        <taxon>Campylobacterota</taxon>
        <taxon>Epsilonproteobacteria</taxon>
        <taxon>Campylobacterales</taxon>
        <taxon>Campylobacteraceae</taxon>
        <taxon>Campylobacter</taxon>
    </lineage>
</organism>
<evidence type="ECO:0000313" key="2">
    <source>
        <dbReference type="EMBL" id="ARR02942.1"/>
    </source>
</evidence>
<evidence type="ECO:0008006" key="6">
    <source>
        <dbReference type="Google" id="ProtNLM"/>
    </source>
</evidence>
<dbReference type="STRING" id="1660074.CVIC8964_1563"/>
<dbReference type="GeneID" id="93113905"/>
<dbReference type="KEGG" id="camz:CVIC12175_1384"/>
<keyword evidence="5" id="KW-1185">Reference proteome</keyword>
<accession>A0A1X9T325</accession>
<dbReference type="EMBL" id="CP144916">
    <property type="protein sequence ID" value="WWC41508.1"/>
    <property type="molecule type" value="Genomic_DNA"/>
</dbReference>
<evidence type="ECO:0000313" key="3">
    <source>
        <dbReference type="EMBL" id="WWC41508.1"/>
    </source>
</evidence>
<feature type="region of interest" description="Disordered" evidence="1">
    <location>
        <begin position="19"/>
        <end position="59"/>
    </location>
</feature>
<evidence type="ECO:0000313" key="4">
    <source>
        <dbReference type="Proteomes" id="UP000194265"/>
    </source>
</evidence>
<dbReference type="RefSeq" id="WP_086254959.1">
    <property type="nucleotide sequence ID" value="NZ_CP018791.1"/>
</dbReference>
<dbReference type="EMBL" id="CP018791">
    <property type="protein sequence ID" value="ARR02942.1"/>
    <property type="molecule type" value="Genomic_DNA"/>
</dbReference>
<evidence type="ECO:0000313" key="5">
    <source>
        <dbReference type="Proteomes" id="UP001318120"/>
    </source>
</evidence>
<gene>
    <name evidence="2" type="ORF">CVIC8964_1563</name>
    <name evidence="3" type="ORF">CVIC9261_07310</name>
</gene>
<evidence type="ECO:0000256" key="1">
    <source>
        <dbReference type="SAM" id="MobiDB-lite"/>
    </source>
</evidence>
<reference evidence="3" key="2">
    <citation type="submission" date="2024-02" db="EMBL/GenBank/DDBJ databases">
        <authorList>
            <person name="Miller W.G."/>
            <person name="Yee E."/>
            <person name="Lopes B.S."/>
            <person name="Chapman M.H."/>
            <person name="Huynh S."/>
            <person name="Bono J.L."/>
            <person name="Parker C.T."/>
            <person name="Strachan N.J.C."/>
            <person name="Forbes K.J."/>
        </authorList>
    </citation>
    <scope>NUCLEOTIDE SEQUENCE</scope>
    <source>
        <strain evidence="3">RM9261</strain>
    </source>
</reference>
<reference evidence="4 5" key="1">
    <citation type="journal article" date="2017" name="Genome Biol. Evol.">
        <title>Comparative Genomic Analysis Identifies a Campylobacter Clade Deficient in Selenium Metabolism.</title>
        <authorList>
            <person name="Miller W.G."/>
            <person name="Yee E."/>
            <person name="Lopes B.S."/>
            <person name="Chapman M.H."/>
            <person name="Huynh S."/>
            <person name="Bono J.L."/>
            <person name="Parker C.T."/>
            <person name="Strachan N.J.C."/>
            <person name="Forbes K.J."/>
        </authorList>
    </citation>
    <scope>NUCLEOTIDE SEQUENCE [LARGE SCALE GENOMIC DNA]</scope>
    <source>
        <strain evidence="2 4">RM8964</strain>
        <strain evidence="3 5">RM9261</strain>
    </source>
</reference>
<dbReference type="AlphaFoldDB" id="A0A1X9T325"/>
<dbReference type="PROSITE" id="PS51257">
    <property type="entry name" value="PROKAR_LIPOPROTEIN"/>
    <property type="match status" value="1"/>
</dbReference>
<sequence>MRRLALVFLLIFSFYGCDKSEPKIDKNDGIEIPPPGVPISKSDGNASIDSEFPPIPVAE</sequence>
<protein>
    <recommendedName>
        <fullName evidence="6">Lipoprotein</fullName>
    </recommendedName>
</protein>
<name>A0A1X9T325_9BACT</name>
<dbReference type="Proteomes" id="UP000194265">
    <property type="component" value="Chromosome"/>
</dbReference>
<feature type="compositionally biased region" description="Basic and acidic residues" evidence="1">
    <location>
        <begin position="19"/>
        <end position="29"/>
    </location>
</feature>
<proteinExistence type="predicted"/>